<organism evidence="1 2">
    <name type="scientific">Paenibacillus barcinonensis</name>
    <dbReference type="NCBI Taxonomy" id="198119"/>
    <lineage>
        <taxon>Bacteria</taxon>
        <taxon>Bacillati</taxon>
        <taxon>Bacillota</taxon>
        <taxon>Bacilli</taxon>
        <taxon>Bacillales</taxon>
        <taxon>Paenibacillaceae</taxon>
        <taxon>Paenibacillus</taxon>
    </lineage>
</organism>
<proteinExistence type="predicted"/>
<comment type="caution">
    <text evidence="1">The sequence shown here is derived from an EMBL/GenBank/DDBJ whole genome shotgun (WGS) entry which is preliminary data.</text>
</comment>
<name>A0A2V4UZR1_PAEBA</name>
<dbReference type="EMBL" id="QJSW01000017">
    <property type="protein sequence ID" value="PYE45677.1"/>
    <property type="molecule type" value="Genomic_DNA"/>
</dbReference>
<accession>A0A2V4UZR1</accession>
<protein>
    <submittedName>
        <fullName evidence="1">Uncharacterized protein</fullName>
    </submittedName>
</protein>
<reference evidence="1 2" key="1">
    <citation type="submission" date="2018-06" db="EMBL/GenBank/DDBJ databases">
        <title>Genomic Encyclopedia of Type Strains, Phase III (KMG-III): the genomes of soil and plant-associated and newly described type strains.</title>
        <authorList>
            <person name="Whitman W."/>
        </authorList>
    </citation>
    <scope>NUCLEOTIDE SEQUENCE [LARGE SCALE GENOMIC DNA]</scope>
    <source>
        <strain evidence="1 2">CECT 7022</strain>
    </source>
</reference>
<sequence length="149" mass="18026">MLRLLEERVEWFTVWYFHIRNFYVQSYKLFRNLKLIVWQPDSRRKEEVHMKFKWLRIVGLMVILSYISSLQVTASEVTNEVQVDEQTRQILMQKYGLEPAEESSAQHDFFSGDWGISFHYGLEMEPLDKLLQIIPFWLWPAVWILRIGV</sequence>
<dbReference type="Proteomes" id="UP000247790">
    <property type="component" value="Unassembled WGS sequence"/>
</dbReference>
<evidence type="ECO:0000313" key="2">
    <source>
        <dbReference type="Proteomes" id="UP000247790"/>
    </source>
</evidence>
<dbReference type="AlphaFoldDB" id="A0A2V4UZR1"/>
<gene>
    <name evidence="1" type="ORF">DFQ00_11720</name>
</gene>
<evidence type="ECO:0000313" key="1">
    <source>
        <dbReference type="EMBL" id="PYE45677.1"/>
    </source>
</evidence>